<gene>
    <name evidence="3" type="ORF">AMST5_01644</name>
</gene>
<evidence type="ECO:0000313" key="3">
    <source>
        <dbReference type="EMBL" id="CAJ0864131.1"/>
    </source>
</evidence>
<name>A0AA48M0H3_9ZZZZ</name>
<keyword evidence="2" id="KW-1133">Transmembrane helix</keyword>
<dbReference type="EMBL" id="OY288114">
    <property type="protein sequence ID" value="CAJ0864131.1"/>
    <property type="molecule type" value="Genomic_DNA"/>
</dbReference>
<keyword evidence="2" id="KW-0812">Transmembrane</keyword>
<proteinExistence type="predicted"/>
<keyword evidence="2" id="KW-0472">Membrane</keyword>
<feature type="compositionally biased region" description="Polar residues" evidence="1">
    <location>
        <begin position="65"/>
        <end position="75"/>
    </location>
</feature>
<evidence type="ECO:0000256" key="2">
    <source>
        <dbReference type="SAM" id="Phobius"/>
    </source>
</evidence>
<evidence type="ECO:0000256" key="1">
    <source>
        <dbReference type="SAM" id="MobiDB-lite"/>
    </source>
</evidence>
<sequence>MVPSQPAPEPERPTVAQLRRAIDRGAARDKIDFPDPAIAPLGADAEAGGAPPTIGEISEAMRQRVASSGGAQSAQEPYRDGRERERVDGGPVLPWRSLIFGALCFGLAGGALVTLRFG</sequence>
<reference evidence="3" key="1">
    <citation type="submission" date="2023-07" db="EMBL/GenBank/DDBJ databases">
        <authorList>
            <person name="Pelsma A.J. K."/>
        </authorList>
    </citation>
    <scope>NUCLEOTIDE SEQUENCE</scope>
</reference>
<feature type="region of interest" description="Disordered" evidence="1">
    <location>
        <begin position="1"/>
        <end position="87"/>
    </location>
</feature>
<feature type="transmembrane region" description="Helical" evidence="2">
    <location>
        <begin position="95"/>
        <end position="115"/>
    </location>
</feature>
<organism evidence="3">
    <name type="scientific">freshwater sediment metagenome</name>
    <dbReference type="NCBI Taxonomy" id="556182"/>
    <lineage>
        <taxon>unclassified sequences</taxon>
        <taxon>metagenomes</taxon>
        <taxon>ecological metagenomes</taxon>
    </lineage>
</organism>
<accession>A0AA48M0H3</accession>
<feature type="compositionally biased region" description="Basic and acidic residues" evidence="1">
    <location>
        <begin position="77"/>
        <end position="87"/>
    </location>
</feature>
<dbReference type="AlphaFoldDB" id="A0AA48M0H3"/>
<protein>
    <submittedName>
        <fullName evidence="3">Uncharacterized protein</fullName>
    </submittedName>
</protein>
<feature type="compositionally biased region" description="Basic and acidic residues" evidence="1">
    <location>
        <begin position="20"/>
        <end position="33"/>
    </location>
</feature>